<name>A0A0C9UX87_SPHS4</name>
<protein>
    <recommendedName>
        <fullName evidence="1">peptidyl-tRNA hydrolase</fullName>
        <ecNumber evidence="1">3.1.1.29</ecNumber>
    </recommendedName>
</protein>
<dbReference type="EMBL" id="KN837152">
    <property type="protein sequence ID" value="KIJ39474.1"/>
    <property type="molecule type" value="Genomic_DNA"/>
</dbReference>
<evidence type="ECO:0000256" key="1">
    <source>
        <dbReference type="ARBA" id="ARBA00013260"/>
    </source>
</evidence>
<evidence type="ECO:0000313" key="6">
    <source>
        <dbReference type="EMBL" id="KIJ39474.1"/>
    </source>
</evidence>
<dbReference type="Pfam" id="PF01195">
    <property type="entry name" value="Pept_tRNA_hydro"/>
    <property type="match status" value="1"/>
</dbReference>
<dbReference type="Gene3D" id="3.40.50.1470">
    <property type="entry name" value="Peptidyl-tRNA hydrolase"/>
    <property type="match status" value="1"/>
</dbReference>
<reference evidence="6 7" key="1">
    <citation type="submission" date="2014-06" db="EMBL/GenBank/DDBJ databases">
        <title>Evolutionary Origins and Diversification of the Mycorrhizal Mutualists.</title>
        <authorList>
            <consortium name="DOE Joint Genome Institute"/>
            <consortium name="Mycorrhizal Genomics Consortium"/>
            <person name="Kohler A."/>
            <person name="Kuo A."/>
            <person name="Nagy L.G."/>
            <person name="Floudas D."/>
            <person name="Copeland A."/>
            <person name="Barry K.W."/>
            <person name="Cichocki N."/>
            <person name="Veneault-Fourrey C."/>
            <person name="LaButti K."/>
            <person name="Lindquist E.A."/>
            <person name="Lipzen A."/>
            <person name="Lundell T."/>
            <person name="Morin E."/>
            <person name="Murat C."/>
            <person name="Riley R."/>
            <person name="Ohm R."/>
            <person name="Sun H."/>
            <person name="Tunlid A."/>
            <person name="Henrissat B."/>
            <person name="Grigoriev I.V."/>
            <person name="Hibbett D.S."/>
            <person name="Martin F."/>
        </authorList>
    </citation>
    <scope>NUCLEOTIDE SEQUENCE [LARGE SCALE GENOMIC DNA]</scope>
    <source>
        <strain evidence="6 7">SS14</strain>
    </source>
</reference>
<keyword evidence="3" id="KW-0378">Hydrolase</keyword>
<keyword evidence="2" id="KW-0820">tRNA-binding</keyword>
<dbReference type="SUPFAM" id="SSF53178">
    <property type="entry name" value="Peptidyl-tRNA hydrolase-like"/>
    <property type="match status" value="1"/>
</dbReference>
<dbReference type="EC" id="3.1.1.29" evidence="1"/>
<dbReference type="NCBIfam" id="TIGR00447">
    <property type="entry name" value="pth"/>
    <property type="match status" value="1"/>
</dbReference>
<dbReference type="PROSITE" id="PS01196">
    <property type="entry name" value="PEPT_TRNA_HYDROL_2"/>
    <property type="match status" value="1"/>
</dbReference>
<dbReference type="InterPro" id="IPR018171">
    <property type="entry name" value="Pept_tRNA_hydro_CS"/>
</dbReference>
<dbReference type="PANTHER" id="PTHR17224">
    <property type="entry name" value="PEPTIDYL-TRNA HYDROLASE"/>
    <property type="match status" value="1"/>
</dbReference>
<dbReference type="GO" id="GO:0000049">
    <property type="term" value="F:tRNA binding"/>
    <property type="evidence" value="ECO:0007669"/>
    <property type="project" value="UniProtKB-KW"/>
</dbReference>
<comment type="similarity">
    <text evidence="5">Belongs to the PTH family.</text>
</comment>
<proteinExistence type="inferred from homology"/>
<dbReference type="OrthoDB" id="1711136at2759"/>
<dbReference type="GO" id="GO:0004045">
    <property type="term" value="F:peptidyl-tRNA hydrolase activity"/>
    <property type="evidence" value="ECO:0007669"/>
    <property type="project" value="UniProtKB-EC"/>
</dbReference>
<dbReference type="Proteomes" id="UP000054279">
    <property type="component" value="Unassembled WGS sequence"/>
</dbReference>
<sequence length="214" mass="24173">MALRHYLIAGLGNYAFPGTRHSLGQIVLDSLAKKLNLQLMREKDIKGWSATTVVDLVKAKGDAETPQACITLFKPQQPMNLSGKPIWQAMEKFIGPHPMDVSKLIVLHDSLEHNPMVCSVKMRGSAEGHNGVKSIIHYTRSDDAFMRLRLGIGRDEYQDPAKYVLEKLPKDEEAFWVTEGTELAWTKINNRLLYLHENPPEVEESAPTGKNKRR</sequence>
<accession>A0A0C9UX87</accession>
<dbReference type="PANTHER" id="PTHR17224:SF1">
    <property type="entry name" value="PEPTIDYL-TRNA HYDROLASE"/>
    <property type="match status" value="1"/>
</dbReference>
<evidence type="ECO:0000256" key="2">
    <source>
        <dbReference type="ARBA" id="ARBA00022555"/>
    </source>
</evidence>
<dbReference type="InterPro" id="IPR001328">
    <property type="entry name" value="Pept_tRNA_hydro"/>
</dbReference>
<organism evidence="6 7">
    <name type="scientific">Sphaerobolus stellatus (strain SS14)</name>
    <dbReference type="NCBI Taxonomy" id="990650"/>
    <lineage>
        <taxon>Eukaryota</taxon>
        <taxon>Fungi</taxon>
        <taxon>Dikarya</taxon>
        <taxon>Basidiomycota</taxon>
        <taxon>Agaricomycotina</taxon>
        <taxon>Agaricomycetes</taxon>
        <taxon>Phallomycetidae</taxon>
        <taxon>Geastrales</taxon>
        <taxon>Sphaerobolaceae</taxon>
        <taxon>Sphaerobolus</taxon>
    </lineage>
</organism>
<evidence type="ECO:0000256" key="5">
    <source>
        <dbReference type="ARBA" id="ARBA00038063"/>
    </source>
</evidence>
<gene>
    <name evidence="6" type="ORF">M422DRAFT_175110</name>
</gene>
<evidence type="ECO:0000256" key="3">
    <source>
        <dbReference type="ARBA" id="ARBA00022801"/>
    </source>
</evidence>
<dbReference type="AlphaFoldDB" id="A0A0C9UX87"/>
<keyword evidence="7" id="KW-1185">Reference proteome</keyword>
<dbReference type="HOGENOM" id="CLU_062456_2_3_1"/>
<evidence type="ECO:0000313" key="7">
    <source>
        <dbReference type="Proteomes" id="UP000054279"/>
    </source>
</evidence>
<evidence type="ECO:0000256" key="4">
    <source>
        <dbReference type="ARBA" id="ARBA00022884"/>
    </source>
</evidence>
<dbReference type="InterPro" id="IPR036416">
    <property type="entry name" value="Pept_tRNA_hydro_sf"/>
</dbReference>
<keyword evidence="4" id="KW-0694">RNA-binding</keyword>